<feature type="transmembrane region" description="Helical" evidence="6">
    <location>
        <begin position="70"/>
        <end position="90"/>
    </location>
</feature>
<comment type="subcellular location">
    <subcellularLocation>
        <location evidence="1">Membrane</location>
        <topology evidence="1">Multi-pass membrane protein</topology>
    </subcellularLocation>
</comment>
<keyword evidence="7" id="KW-0732">Signal</keyword>
<evidence type="ECO:0000256" key="4">
    <source>
        <dbReference type="ARBA" id="ARBA00022989"/>
    </source>
</evidence>
<dbReference type="Pfam" id="PF04241">
    <property type="entry name" value="DUF423"/>
    <property type="match status" value="1"/>
</dbReference>
<evidence type="ECO:0000256" key="7">
    <source>
        <dbReference type="SAM" id="SignalP"/>
    </source>
</evidence>
<keyword evidence="9" id="KW-1185">Reference proteome</keyword>
<dbReference type="InterPro" id="IPR006696">
    <property type="entry name" value="DUF423"/>
</dbReference>
<dbReference type="RefSeq" id="WP_193912131.1">
    <property type="nucleotide sequence ID" value="NZ_PRDL01000001.1"/>
</dbReference>
<proteinExistence type="inferred from homology"/>
<dbReference type="PANTHER" id="PTHR43461:SF1">
    <property type="entry name" value="TRANSMEMBRANE PROTEIN 256"/>
    <property type="match status" value="1"/>
</dbReference>
<dbReference type="EMBL" id="PRDL01000001">
    <property type="protein sequence ID" value="MBE8719063.1"/>
    <property type="molecule type" value="Genomic_DNA"/>
</dbReference>
<keyword evidence="5 6" id="KW-0472">Membrane</keyword>
<evidence type="ECO:0000256" key="3">
    <source>
        <dbReference type="ARBA" id="ARBA00022692"/>
    </source>
</evidence>
<evidence type="ECO:0000256" key="6">
    <source>
        <dbReference type="SAM" id="Phobius"/>
    </source>
</evidence>
<keyword evidence="4 6" id="KW-1133">Transmembrane helix</keyword>
<sequence>MSRFFLLIAATSGFLAVMLGAFAAHALKNKLDSYALGIFQTGVTYQMYHALALFGVAILLSLYPGKLLQWAGYSFIVGTLLFCGSLYWLAFGAPRWVGPITPLGGTGFLIGWLCLAIAALQWKGINPA</sequence>
<evidence type="ECO:0000256" key="1">
    <source>
        <dbReference type="ARBA" id="ARBA00004141"/>
    </source>
</evidence>
<dbReference type="AlphaFoldDB" id="A0A928V5B5"/>
<evidence type="ECO:0000313" key="8">
    <source>
        <dbReference type="EMBL" id="MBE8719063.1"/>
    </source>
</evidence>
<gene>
    <name evidence="8" type="ORF">C4F51_17945</name>
</gene>
<feature type="signal peptide" evidence="7">
    <location>
        <begin position="1"/>
        <end position="23"/>
    </location>
</feature>
<accession>A0A928V5B5</accession>
<organism evidence="8 9">
    <name type="scientific">Cellvibrio polysaccharolyticus</name>
    <dbReference type="NCBI Taxonomy" id="2082724"/>
    <lineage>
        <taxon>Bacteria</taxon>
        <taxon>Pseudomonadati</taxon>
        <taxon>Pseudomonadota</taxon>
        <taxon>Gammaproteobacteria</taxon>
        <taxon>Cellvibrionales</taxon>
        <taxon>Cellvibrionaceae</taxon>
        <taxon>Cellvibrio</taxon>
    </lineage>
</organism>
<dbReference type="Proteomes" id="UP000652567">
    <property type="component" value="Unassembled WGS sequence"/>
</dbReference>
<feature type="chain" id="PRO_5037920107" evidence="7">
    <location>
        <begin position="24"/>
        <end position="128"/>
    </location>
</feature>
<evidence type="ECO:0000256" key="5">
    <source>
        <dbReference type="ARBA" id="ARBA00023136"/>
    </source>
</evidence>
<comment type="caution">
    <text evidence="8">The sequence shown here is derived from an EMBL/GenBank/DDBJ whole genome shotgun (WGS) entry which is preliminary data.</text>
</comment>
<evidence type="ECO:0000313" key="9">
    <source>
        <dbReference type="Proteomes" id="UP000652567"/>
    </source>
</evidence>
<keyword evidence="3 6" id="KW-0812">Transmembrane</keyword>
<feature type="transmembrane region" description="Helical" evidence="6">
    <location>
        <begin position="47"/>
        <end position="63"/>
    </location>
</feature>
<dbReference type="PANTHER" id="PTHR43461">
    <property type="entry name" value="TRANSMEMBRANE PROTEIN 256"/>
    <property type="match status" value="1"/>
</dbReference>
<reference evidence="8" key="1">
    <citation type="submission" date="2018-07" db="EMBL/GenBank/DDBJ databases">
        <title>Genome assembly of strain Ka43.</title>
        <authorList>
            <person name="Kukolya J."/>
            <person name="Nagy I."/>
            <person name="Horvath B."/>
            <person name="Toth A."/>
        </authorList>
    </citation>
    <scope>NUCLEOTIDE SEQUENCE</scope>
    <source>
        <strain evidence="8">KB43</strain>
    </source>
</reference>
<name>A0A928V5B5_9GAMM</name>
<comment type="similarity">
    <text evidence="2">Belongs to the UPF0382 family.</text>
</comment>
<evidence type="ECO:0000256" key="2">
    <source>
        <dbReference type="ARBA" id="ARBA00009694"/>
    </source>
</evidence>
<dbReference type="GO" id="GO:0005886">
    <property type="term" value="C:plasma membrane"/>
    <property type="evidence" value="ECO:0007669"/>
    <property type="project" value="TreeGrafter"/>
</dbReference>
<protein>
    <submittedName>
        <fullName evidence="8">DUF423 domain-containing protein</fullName>
    </submittedName>
</protein>
<feature type="transmembrane region" description="Helical" evidence="6">
    <location>
        <begin position="96"/>
        <end position="120"/>
    </location>
</feature>